<dbReference type="Gene3D" id="3.30.420.10">
    <property type="entry name" value="Ribonuclease H-like superfamily/Ribonuclease H"/>
    <property type="match status" value="1"/>
</dbReference>
<dbReference type="EMBL" id="HACG01044747">
    <property type="protein sequence ID" value="CEK91612.1"/>
    <property type="molecule type" value="Transcribed_RNA"/>
</dbReference>
<proteinExistence type="predicted"/>
<organism evidence="1">
    <name type="scientific">Arion vulgaris</name>
    <dbReference type="NCBI Taxonomy" id="1028688"/>
    <lineage>
        <taxon>Eukaryota</taxon>
        <taxon>Metazoa</taxon>
        <taxon>Spiralia</taxon>
        <taxon>Lophotrochozoa</taxon>
        <taxon>Mollusca</taxon>
        <taxon>Gastropoda</taxon>
        <taxon>Heterobranchia</taxon>
        <taxon>Euthyneura</taxon>
        <taxon>Panpulmonata</taxon>
        <taxon>Eupulmonata</taxon>
        <taxon>Stylommatophora</taxon>
        <taxon>Helicina</taxon>
        <taxon>Arionoidea</taxon>
        <taxon>Arionidae</taxon>
        <taxon>Arion</taxon>
    </lineage>
</organism>
<gene>
    <name evidence="1" type="primary">ORF183766</name>
</gene>
<name>A0A0B7BFF5_9EUPU</name>
<evidence type="ECO:0000313" key="1">
    <source>
        <dbReference type="EMBL" id="CEK91612.1"/>
    </source>
</evidence>
<sequence length="85" mass="9698">MRRDSTRLLNIITILLQSLRMSKLIKLSFIFVPGHAGVRGNECTDRLAGMAAKKRRRALDQTGKNSKSNVMQLDKNTIVEVKEEW</sequence>
<reference evidence="1" key="1">
    <citation type="submission" date="2014-12" db="EMBL/GenBank/DDBJ databases">
        <title>Insight into the proteome of Arion vulgaris.</title>
        <authorList>
            <person name="Aradska J."/>
            <person name="Bulat T."/>
            <person name="Smidak R."/>
            <person name="Sarate P."/>
            <person name="Gangsoo J."/>
            <person name="Sialana F."/>
            <person name="Bilban M."/>
            <person name="Lubec G."/>
        </authorList>
    </citation>
    <scope>NUCLEOTIDE SEQUENCE</scope>
    <source>
        <tissue evidence="1">Skin</tissue>
    </source>
</reference>
<dbReference type="AlphaFoldDB" id="A0A0B7BFF5"/>
<protein>
    <submittedName>
        <fullName evidence="1">Uncharacterized protein</fullName>
    </submittedName>
</protein>
<dbReference type="GO" id="GO:0003676">
    <property type="term" value="F:nucleic acid binding"/>
    <property type="evidence" value="ECO:0007669"/>
    <property type="project" value="InterPro"/>
</dbReference>
<dbReference type="InterPro" id="IPR012337">
    <property type="entry name" value="RNaseH-like_sf"/>
</dbReference>
<dbReference type="InterPro" id="IPR036397">
    <property type="entry name" value="RNaseH_sf"/>
</dbReference>
<dbReference type="SUPFAM" id="SSF53098">
    <property type="entry name" value="Ribonuclease H-like"/>
    <property type="match status" value="1"/>
</dbReference>
<accession>A0A0B7BFF5</accession>